<dbReference type="Pfam" id="PF07047">
    <property type="entry name" value="OPA3"/>
    <property type="match status" value="1"/>
</dbReference>
<dbReference type="OrthoDB" id="6338576at2759"/>
<keyword evidence="5" id="KW-1185">Reference proteome</keyword>
<sequence length="339" mass="37729">MVLIALPILKLCLLGMRQLSRPISNFVRKEAKQSEIFRKYICIPPAQCFHWCEVTLKMLLLNLGRPVKVVPLNEAIALELGAELLGELIVFAVAAAGLIFETKRQAKKRDFEIKSVNVTSTDLIEATKVLEYRQQRQKMYIQEIAQALAELMIKQTSTEVVYPEPILLEKEKSNAAGRIPHYSPSRCKSNELLYPGDHADDWICDCAPGALYYPDSDSCHPAFRRGPCEAEHMLILARNAVLPQCIKNDCKVDGLVKINNVCYQIGGSAPCPNAQLSYVLGVNTTTLMLDCIKLSISVKTRVGLLDDDEPDYDLSKVDLCARGSQRSIEGTCTPSVKTE</sequence>
<dbReference type="KEGG" id="bdr:105233897"/>
<dbReference type="Proteomes" id="UP001652620">
    <property type="component" value="Chromosome 2"/>
</dbReference>
<evidence type="ECO:0000256" key="1">
    <source>
        <dbReference type="ARBA" id="ARBA00007584"/>
    </source>
</evidence>
<feature type="domain" description="DUF4789" evidence="4">
    <location>
        <begin position="186"/>
        <end position="271"/>
    </location>
</feature>
<comment type="similarity">
    <text evidence="1">Belongs to the OPA3 family.</text>
</comment>
<dbReference type="Pfam" id="PF16033">
    <property type="entry name" value="DUF4789"/>
    <property type="match status" value="1"/>
</dbReference>
<accession>A0A6I9WB37</accession>
<dbReference type="PANTHER" id="PTHR12499:SF0">
    <property type="entry name" value="OPTIC ATROPHY 3 PROTEIN"/>
    <property type="match status" value="1"/>
</dbReference>
<evidence type="ECO:0000313" key="6">
    <source>
        <dbReference type="RefSeq" id="XP_011214370.3"/>
    </source>
</evidence>
<evidence type="ECO:0000256" key="2">
    <source>
        <dbReference type="ARBA" id="ARBA00023054"/>
    </source>
</evidence>
<dbReference type="RefSeq" id="XP_011214370.3">
    <property type="nucleotide sequence ID" value="XM_011216068.4"/>
</dbReference>
<dbReference type="InParanoid" id="A0A6I9WB37"/>
<dbReference type="InterPro" id="IPR031993">
    <property type="entry name" value="DUF4789"/>
</dbReference>
<evidence type="ECO:0000259" key="4">
    <source>
        <dbReference type="Pfam" id="PF16033"/>
    </source>
</evidence>
<feature type="chain" id="PRO_5046569192" evidence="3">
    <location>
        <begin position="23"/>
        <end position="339"/>
    </location>
</feature>
<proteinExistence type="inferred from homology"/>
<dbReference type="GO" id="GO:0005739">
    <property type="term" value="C:mitochondrion"/>
    <property type="evidence" value="ECO:0007669"/>
    <property type="project" value="TreeGrafter"/>
</dbReference>
<keyword evidence="2" id="KW-0175">Coiled coil</keyword>
<dbReference type="AlphaFoldDB" id="A0A6I9WB37"/>
<dbReference type="InterPro" id="IPR010754">
    <property type="entry name" value="OPA3-like"/>
</dbReference>
<reference evidence="6" key="2">
    <citation type="submission" date="2025-08" db="UniProtKB">
        <authorList>
            <consortium name="RefSeq"/>
        </authorList>
    </citation>
    <scope>IDENTIFICATION</scope>
    <source>
        <tissue evidence="6">Adult</tissue>
    </source>
</reference>
<evidence type="ECO:0000313" key="5">
    <source>
        <dbReference type="Proteomes" id="UP001652620"/>
    </source>
</evidence>
<feature type="signal peptide" evidence="3">
    <location>
        <begin position="1"/>
        <end position="22"/>
    </location>
</feature>
<gene>
    <name evidence="6" type="primary">LOC105233897</name>
</gene>
<dbReference type="GO" id="GO:0019216">
    <property type="term" value="P:regulation of lipid metabolic process"/>
    <property type="evidence" value="ECO:0007669"/>
    <property type="project" value="TreeGrafter"/>
</dbReference>
<keyword evidence="3" id="KW-0732">Signal</keyword>
<reference evidence="5" key="1">
    <citation type="submission" date="2025-05" db="UniProtKB">
        <authorList>
            <consortium name="RefSeq"/>
        </authorList>
    </citation>
    <scope>NUCLEOTIDE SEQUENCE [LARGE SCALE GENOMIC DNA]</scope>
</reference>
<evidence type="ECO:0000256" key="3">
    <source>
        <dbReference type="SAM" id="SignalP"/>
    </source>
</evidence>
<dbReference type="GeneID" id="105233897"/>
<dbReference type="PANTHER" id="PTHR12499">
    <property type="entry name" value="OPTIC ATROPHY 3 PROTEIN OPA3"/>
    <property type="match status" value="1"/>
</dbReference>
<protein>
    <submittedName>
        <fullName evidence="6">Uncharacterized protein LOC105233897 isoform X2</fullName>
    </submittedName>
</protein>
<organism evidence="5 6">
    <name type="scientific">Bactrocera dorsalis</name>
    <name type="common">Oriental fruit fly</name>
    <name type="synonym">Dacus dorsalis</name>
    <dbReference type="NCBI Taxonomy" id="27457"/>
    <lineage>
        <taxon>Eukaryota</taxon>
        <taxon>Metazoa</taxon>
        <taxon>Ecdysozoa</taxon>
        <taxon>Arthropoda</taxon>
        <taxon>Hexapoda</taxon>
        <taxon>Insecta</taxon>
        <taxon>Pterygota</taxon>
        <taxon>Neoptera</taxon>
        <taxon>Endopterygota</taxon>
        <taxon>Diptera</taxon>
        <taxon>Brachycera</taxon>
        <taxon>Muscomorpha</taxon>
        <taxon>Tephritoidea</taxon>
        <taxon>Tephritidae</taxon>
        <taxon>Bactrocera</taxon>
        <taxon>Bactrocera</taxon>
    </lineage>
</organism>
<name>A0A6I9WB37_BACDO</name>